<dbReference type="SUPFAM" id="SSF48726">
    <property type="entry name" value="Immunoglobulin"/>
    <property type="match status" value="2"/>
</dbReference>
<feature type="region of interest" description="Disordered" evidence="1">
    <location>
        <begin position="433"/>
        <end position="452"/>
    </location>
</feature>
<feature type="region of interest" description="Disordered" evidence="1">
    <location>
        <begin position="732"/>
        <end position="780"/>
    </location>
</feature>
<proteinExistence type="predicted"/>
<evidence type="ECO:0000259" key="2">
    <source>
        <dbReference type="Pfam" id="PF07679"/>
    </source>
</evidence>
<dbReference type="InterPro" id="IPR036179">
    <property type="entry name" value="Ig-like_dom_sf"/>
</dbReference>
<evidence type="ECO:0000256" key="1">
    <source>
        <dbReference type="SAM" id="MobiDB-lite"/>
    </source>
</evidence>
<keyword evidence="3" id="KW-1185">Reference proteome</keyword>
<evidence type="ECO:0000313" key="4">
    <source>
        <dbReference type="WBParaSite" id="jg8556"/>
    </source>
</evidence>
<name>A0A915ERH3_9BILA</name>
<feature type="region of interest" description="Disordered" evidence="1">
    <location>
        <begin position="838"/>
        <end position="913"/>
    </location>
</feature>
<evidence type="ECO:0000313" key="3">
    <source>
        <dbReference type="Proteomes" id="UP000887574"/>
    </source>
</evidence>
<feature type="compositionally biased region" description="Basic and acidic residues" evidence="1">
    <location>
        <begin position="754"/>
        <end position="774"/>
    </location>
</feature>
<protein>
    <submittedName>
        <fullName evidence="4">Ig-like domain-containing protein</fullName>
    </submittedName>
</protein>
<dbReference type="Pfam" id="PF07679">
    <property type="entry name" value="I-set"/>
    <property type="match status" value="1"/>
</dbReference>
<feature type="compositionally biased region" description="Basic and acidic residues" evidence="1">
    <location>
        <begin position="840"/>
        <end position="903"/>
    </location>
</feature>
<accession>A0A915ERH3</accession>
<feature type="domain" description="Immunoglobulin I-set" evidence="2">
    <location>
        <begin position="642"/>
        <end position="732"/>
    </location>
</feature>
<dbReference type="InterPro" id="IPR013783">
    <property type="entry name" value="Ig-like_fold"/>
</dbReference>
<organism evidence="3 4">
    <name type="scientific">Ditylenchus dipsaci</name>
    <dbReference type="NCBI Taxonomy" id="166011"/>
    <lineage>
        <taxon>Eukaryota</taxon>
        <taxon>Metazoa</taxon>
        <taxon>Ecdysozoa</taxon>
        <taxon>Nematoda</taxon>
        <taxon>Chromadorea</taxon>
        <taxon>Rhabditida</taxon>
        <taxon>Tylenchina</taxon>
        <taxon>Tylenchomorpha</taxon>
        <taxon>Sphaerularioidea</taxon>
        <taxon>Anguinidae</taxon>
        <taxon>Anguininae</taxon>
        <taxon>Ditylenchus</taxon>
    </lineage>
</organism>
<dbReference type="Gene3D" id="2.60.40.10">
    <property type="entry name" value="Immunoglobulins"/>
    <property type="match status" value="2"/>
</dbReference>
<dbReference type="InterPro" id="IPR013098">
    <property type="entry name" value="Ig_I-set"/>
</dbReference>
<sequence length="913" mass="103251">MDSQSDENEKKLTEIEQTNKADARLNETGDAILSTNKLTEDTQGNFESIAEANLECVLSTPDHQEEASISLKRKCRRKKECLEKKFPPYAMEEILKTQKVICATPNESTSVLLPVSTAQEKVQLANWDTQAAFHQIGHQHIDVEKCLAAEKAFANDHLKGVARAEKVVTIVEIDGQRKGASACLGVQQPVEHTEKSYKEVKEQNETAFELSEQEAKIEEDEENDQFSSNDTLKVEVFQELLRSRSPEELGGETSMLYQLIQETALGLFQEELTAQGDDHDKKIRATKISEDSDDQLLKDDTMEDVGSYQKTKLHSQVVDELEVVDSGPTTSDVYDIKTTSPHKSTRKDTLEDICPAVELPKEIWSNQKAELISQVPDELDEVGVAGSGPSTSDVKTVSLNKSLRQSVIQKEAKKCLADTLLDSTSLEFVNTKSTLESNQSEPGHAFGVRKEAKEKVRKDLPSSLAENIEWIGELKKKLRDTPTKSSASHSVFSMPSPVKLRSVKYEAAPTTEQKEIAPQFLTRQKQINVSNGERMMIRLRLYANPEPRMSIYQNQDYMQDDDNIHIFVDKENFLYSIFLIVDKVDESWDGQKLTFIATNEHGLDEASVFVKFSTPPDEPAATQEQQEDLVENQNRKKTPHFIEQVPKQVEVVPGQGTELCFSVEAHPLPTIWLEYNGQLVEPDKFETREVNENRIEVVMSMDKLQAPQDGDVFVCCAVNEFGSVKSRTKVRVRPHKHLKKKDEEEKAQPVGKLQDIDLSKAEKHEPTEDTDKELPKKKKSVPSALFIPKEITSLYGDPSVLVSTANFSTQLDSVSDQTAECTSPGMAALEQVEKNLGSAKKLEEKVPDKDEYKQEVEERKKKRQEEKDKLEQEKNDLELKKKGREEAKKAREEVEKQNEESLKMKRKLTKKRK</sequence>
<feature type="region of interest" description="Disordered" evidence="1">
    <location>
        <begin position="1"/>
        <end position="27"/>
    </location>
</feature>
<dbReference type="Proteomes" id="UP000887574">
    <property type="component" value="Unplaced"/>
</dbReference>
<dbReference type="WBParaSite" id="jg8556">
    <property type="protein sequence ID" value="jg8556"/>
    <property type="gene ID" value="jg8556"/>
</dbReference>
<feature type="compositionally biased region" description="Basic and acidic residues" evidence="1">
    <location>
        <begin position="7"/>
        <end position="27"/>
    </location>
</feature>
<feature type="compositionally biased region" description="Basic residues" evidence="1">
    <location>
        <begin position="904"/>
        <end position="913"/>
    </location>
</feature>
<reference evidence="4" key="1">
    <citation type="submission" date="2022-11" db="UniProtKB">
        <authorList>
            <consortium name="WormBaseParasite"/>
        </authorList>
    </citation>
    <scope>IDENTIFICATION</scope>
</reference>
<dbReference type="AlphaFoldDB" id="A0A915ERH3"/>